<dbReference type="GO" id="GO:0006355">
    <property type="term" value="P:regulation of DNA-templated transcription"/>
    <property type="evidence" value="ECO:0007669"/>
    <property type="project" value="UniProtKB-UniRule"/>
</dbReference>
<keyword evidence="3" id="KW-0238">DNA-binding</keyword>
<feature type="binding site" evidence="3">
    <location>
        <begin position="120"/>
        <end position="122"/>
    </location>
    <ligand>
        <name>biotin</name>
        <dbReference type="ChEBI" id="CHEBI:57586"/>
    </ligand>
</feature>
<keyword evidence="1 3" id="KW-0436">Ligase</keyword>
<keyword evidence="3" id="KW-0547">Nucleotide-binding</keyword>
<feature type="binding site" evidence="3">
    <location>
        <begin position="92"/>
        <end position="94"/>
    </location>
    <ligand>
        <name>biotin</name>
        <dbReference type="ChEBI" id="CHEBI:57586"/>
    </ligand>
</feature>
<dbReference type="InterPro" id="IPR013196">
    <property type="entry name" value="HTH_11"/>
</dbReference>
<name>A0A839JZW0_9FIRM</name>
<feature type="DNA-binding region" description="H-T-H motif" evidence="3">
    <location>
        <begin position="21"/>
        <end position="40"/>
    </location>
</feature>
<dbReference type="EC" id="6.3.4.15" evidence="3"/>
<dbReference type="Gene3D" id="3.30.930.10">
    <property type="entry name" value="Bira Bifunctional Protein, Domain 2"/>
    <property type="match status" value="1"/>
</dbReference>
<dbReference type="InterPro" id="IPR004408">
    <property type="entry name" value="Biotin_CoA_COase_ligase"/>
</dbReference>
<dbReference type="Gene3D" id="1.10.10.10">
    <property type="entry name" value="Winged helix-like DNA-binding domain superfamily/Winged helix DNA-binding domain"/>
    <property type="match status" value="1"/>
</dbReference>
<dbReference type="AlphaFoldDB" id="A0A839JZW0"/>
<comment type="function">
    <text evidence="3">Acts both as a biotin--[acetyl-CoA-carboxylase] ligase and a repressor.</text>
</comment>
<evidence type="ECO:0000256" key="2">
    <source>
        <dbReference type="ARBA" id="ARBA00023267"/>
    </source>
</evidence>
<keyword evidence="3" id="KW-0805">Transcription regulation</keyword>
<dbReference type="RefSeq" id="WP_228352604.1">
    <property type="nucleotide sequence ID" value="NZ_JACEGA010000001.1"/>
</dbReference>
<keyword evidence="6" id="KW-1185">Reference proteome</keyword>
<dbReference type="NCBIfam" id="TIGR00121">
    <property type="entry name" value="birA_ligase"/>
    <property type="match status" value="1"/>
</dbReference>
<dbReference type="GO" id="GO:0003677">
    <property type="term" value="F:DNA binding"/>
    <property type="evidence" value="ECO:0007669"/>
    <property type="project" value="UniProtKB-UniRule"/>
</dbReference>
<gene>
    <name evidence="3" type="primary">birA</name>
    <name evidence="5" type="ORF">H0486_08505</name>
</gene>
<dbReference type="HAMAP" id="MF_00978">
    <property type="entry name" value="Bifunct_BirA"/>
    <property type="match status" value="1"/>
</dbReference>
<dbReference type="InterPro" id="IPR036388">
    <property type="entry name" value="WH-like_DNA-bd_sf"/>
</dbReference>
<dbReference type="InterPro" id="IPR003142">
    <property type="entry name" value="BPL_C"/>
</dbReference>
<reference evidence="5 6" key="1">
    <citation type="submission" date="2020-07" db="EMBL/GenBank/DDBJ databases">
        <title>Characterization and genome sequencing of isolate MD1, a novel member within the family Lachnospiraceae.</title>
        <authorList>
            <person name="Rettenmaier R."/>
            <person name="Di Bello L."/>
            <person name="Zinser C."/>
            <person name="Scheitz K."/>
            <person name="Liebl W."/>
            <person name="Zverlov V."/>
        </authorList>
    </citation>
    <scope>NUCLEOTIDE SEQUENCE [LARGE SCALE GENOMIC DNA]</scope>
    <source>
        <strain evidence="5 6">MD1</strain>
    </source>
</reference>
<keyword evidence="3" id="KW-0804">Transcription</keyword>
<evidence type="ECO:0000256" key="1">
    <source>
        <dbReference type="ARBA" id="ARBA00022598"/>
    </source>
</evidence>
<evidence type="ECO:0000259" key="4">
    <source>
        <dbReference type="PROSITE" id="PS51733"/>
    </source>
</evidence>
<protein>
    <recommendedName>
        <fullName evidence="3">Bifunctional ligase/repressor BirA</fullName>
    </recommendedName>
    <alternativeName>
        <fullName evidence="3">Biotin--[acetyl-CoA-carboxylase] ligase</fullName>
        <ecNumber evidence="3">6.3.4.15</ecNumber>
    </alternativeName>
    <alternativeName>
        <fullName evidence="3">Biotin--protein ligase</fullName>
    </alternativeName>
    <alternativeName>
        <fullName evidence="3">Biotin-[acetyl-CoA carboxylase] synthetase</fullName>
    </alternativeName>
</protein>
<dbReference type="Proteomes" id="UP000574276">
    <property type="component" value="Unassembled WGS sequence"/>
</dbReference>
<comment type="catalytic activity">
    <reaction evidence="3">
        <text>biotin + L-lysyl-[protein] + ATP = N(6)-biotinyl-L-lysyl-[protein] + AMP + diphosphate + H(+)</text>
        <dbReference type="Rhea" id="RHEA:11756"/>
        <dbReference type="Rhea" id="RHEA-COMP:9752"/>
        <dbReference type="Rhea" id="RHEA-COMP:10505"/>
        <dbReference type="ChEBI" id="CHEBI:15378"/>
        <dbReference type="ChEBI" id="CHEBI:29969"/>
        <dbReference type="ChEBI" id="CHEBI:30616"/>
        <dbReference type="ChEBI" id="CHEBI:33019"/>
        <dbReference type="ChEBI" id="CHEBI:57586"/>
        <dbReference type="ChEBI" id="CHEBI:83144"/>
        <dbReference type="ChEBI" id="CHEBI:456215"/>
        <dbReference type="EC" id="6.3.4.15"/>
    </reaction>
</comment>
<sequence length="324" mass="35687">MELKQQVLKILEENRGSSVNGAKLAEKLFVTRSSIWKAVKALQKDGYRIEAVTNKGYSLLPNNDIISVESIVPYLSEKAALFSLDVRQTVTSTNTVAKEMAAKGAKAGTVIIAREQTEGRGRMGRTFYSPHDTGIYFSIILRPELSLEDSLLITTSTAVAVAKAMERIAKVKAEIKWVNDIYIHGKKVCGILTEASLNFENGGLEYAVVGVGINIETNDFPQDIQSIAGSVFSEKPKDAPITSMLVAEVLNNMADCMNNLTDKSYLEDYRSRSFLIGKDIIVLKGKEQTFAKAIAIDDQARLVVEYEDHSKEALISGEVSVRQR</sequence>
<dbReference type="Pfam" id="PF03099">
    <property type="entry name" value="BPL_LplA_LipB"/>
    <property type="match status" value="1"/>
</dbReference>
<dbReference type="GO" id="GO:0005737">
    <property type="term" value="C:cytoplasm"/>
    <property type="evidence" value="ECO:0007669"/>
    <property type="project" value="TreeGrafter"/>
</dbReference>
<dbReference type="PANTHER" id="PTHR12835:SF5">
    <property type="entry name" value="BIOTIN--PROTEIN LIGASE"/>
    <property type="match status" value="1"/>
</dbReference>
<keyword evidence="2 3" id="KW-0092">Biotin</keyword>
<comment type="caution">
    <text evidence="5">The sequence shown here is derived from an EMBL/GenBank/DDBJ whole genome shotgun (WGS) entry which is preliminary data.</text>
</comment>
<dbReference type="PROSITE" id="PS51733">
    <property type="entry name" value="BPL_LPL_CATALYTIC"/>
    <property type="match status" value="1"/>
</dbReference>
<organism evidence="5 6">
    <name type="scientific">Variimorphobacter saccharofermentans</name>
    <dbReference type="NCBI Taxonomy" id="2755051"/>
    <lineage>
        <taxon>Bacteria</taxon>
        <taxon>Bacillati</taxon>
        <taxon>Bacillota</taxon>
        <taxon>Clostridia</taxon>
        <taxon>Lachnospirales</taxon>
        <taxon>Lachnospiraceae</taxon>
        <taxon>Variimorphobacter</taxon>
    </lineage>
</organism>
<evidence type="ECO:0000313" key="6">
    <source>
        <dbReference type="Proteomes" id="UP000574276"/>
    </source>
</evidence>
<dbReference type="GO" id="GO:0005524">
    <property type="term" value="F:ATP binding"/>
    <property type="evidence" value="ECO:0007669"/>
    <property type="project" value="UniProtKB-UniRule"/>
</dbReference>
<dbReference type="GO" id="GO:0016740">
    <property type="term" value="F:transferase activity"/>
    <property type="evidence" value="ECO:0007669"/>
    <property type="project" value="UniProtKB-ARBA"/>
</dbReference>
<feature type="domain" description="BPL/LPL catalytic" evidence="4">
    <location>
        <begin position="69"/>
        <end position="257"/>
    </location>
</feature>
<proteinExistence type="inferred from homology"/>
<feature type="binding site" evidence="3">
    <location>
        <position position="116"/>
    </location>
    <ligand>
        <name>biotin</name>
        <dbReference type="ChEBI" id="CHEBI:57586"/>
    </ligand>
</feature>
<dbReference type="Pfam" id="PF02237">
    <property type="entry name" value="BPL_C"/>
    <property type="match status" value="1"/>
</dbReference>
<dbReference type="CDD" id="cd16442">
    <property type="entry name" value="BPL"/>
    <property type="match status" value="1"/>
</dbReference>
<dbReference type="PANTHER" id="PTHR12835">
    <property type="entry name" value="BIOTIN PROTEIN LIGASE"/>
    <property type="match status" value="1"/>
</dbReference>
<accession>A0A839JZW0</accession>
<feature type="binding site" evidence="3">
    <location>
        <position position="187"/>
    </location>
    <ligand>
        <name>biotin</name>
        <dbReference type="ChEBI" id="CHEBI:57586"/>
    </ligand>
</feature>
<dbReference type="InterPro" id="IPR030855">
    <property type="entry name" value="Bifunct_BirA"/>
</dbReference>
<evidence type="ECO:0000256" key="3">
    <source>
        <dbReference type="HAMAP-Rule" id="MF_00978"/>
    </source>
</evidence>
<dbReference type="SUPFAM" id="SSF46785">
    <property type="entry name" value="Winged helix' DNA-binding domain"/>
    <property type="match status" value="1"/>
</dbReference>
<comment type="similarity">
    <text evidence="3">Belongs to the biotin--protein ligase family.</text>
</comment>
<keyword evidence="3" id="KW-0067">ATP-binding</keyword>
<dbReference type="GO" id="GO:0004077">
    <property type="term" value="F:biotin--[biotin carboxyl-carrier protein] ligase activity"/>
    <property type="evidence" value="ECO:0007669"/>
    <property type="project" value="UniProtKB-UniRule"/>
</dbReference>
<evidence type="ECO:0000313" key="5">
    <source>
        <dbReference type="EMBL" id="MBB2182916.1"/>
    </source>
</evidence>
<dbReference type="GO" id="GO:0009249">
    <property type="term" value="P:protein lipoylation"/>
    <property type="evidence" value="ECO:0007669"/>
    <property type="project" value="UniProtKB-ARBA"/>
</dbReference>
<dbReference type="EMBL" id="JACEGA010000001">
    <property type="protein sequence ID" value="MBB2182916.1"/>
    <property type="molecule type" value="Genomic_DNA"/>
</dbReference>
<keyword evidence="3" id="KW-0678">Repressor</keyword>
<dbReference type="InterPro" id="IPR045864">
    <property type="entry name" value="aa-tRNA-synth_II/BPL/LPL"/>
</dbReference>
<dbReference type="SUPFAM" id="SSF55681">
    <property type="entry name" value="Class II aaRS and biotin synthetases"/>
    <property type="match status" value="1"/>
</dbReference>
<dbReference type="InterPro" id="IPR036390">
    <property type="entry name" value="WH_DNA-bd_sf"/>
</dbReference>
<dbReference type="InterPro" id="IPR004143">
    <property type="entry name" value="BPL_LPL_catalytic"/>
</dbReference>
<dbReference type="Gene3D" id="2.30.30.100">
    <property type="match status" value="1"/>
</dbReference>
<dbReference type="Pfam" id="PF08279">
    <property type="entry name" value="HTH_11"/>
    <property type="match status" value="1"/>
</dbReference>